<dbReference type="Proteomes" id="UP000054270">
    <property type="component" value="Unassembled WGS sequence"/>
</dbReference>
<dbReference type="OMA" id="HLANMAC"/>
<dbReference type="PANTHER" id="PTHR46579:SF2">
    <property type="entry name" value="C2H2-TYPE DOMAIN-CONTAINING PROTEIN"/>
    <property type="match status" value="1"/>
</dbReference>
<dbReference type="Pfam" id="PF02992">
    <property type="entry name" value="Transposase_21"/>
    <property type="match status" value="1"/>
</dbReference>
<feature type="non-terminal residue" evidence="1">
    <location>
        <position position="187"/>
    </location>
</feature>
<reference evidence="2" key="1">
    <citation type="submission" date="2014-04" db="EMBL/GenBank/DDBJ databases">
        <title>Evolutionary Origins and Diversification of the Mycorrhizal Mutualists.</title>
        <authorList>
            <consortium name="DOE Joint Genome Institute"/>
            <consortium name="Mycorrhizal Genomics Consortium"/>
            <person name="Kohler A."/>
            <person name="Kuo A."/>
            <person name="Nagy L.G."/>
            <person name="Floudas D."/>
            <person name="Copeland A."/>
            <person name="Barry K.W."/>
            <person name="Cichocki N."/>
            <person name="Veneault-Fourrey C."/>
            <person name="LaButti K."/>
            <person name="Lindquist E.A."/>
            <person name="Lipzen A."/>
            <person name="Lundell T."/>
            <person name="Morin E."/>
            <person name="Murat C."/>
            <person name="Riley R."/>
            <person name="Ohm R."/>
            <person name="Sun H."/>
            <person name="Tunlid A."/>
            <person name="Henrissat B."/>
            <person name="Grigoriev I.V."/>
            <person name="Hibbett D.S."/>
            <person name="Martin F."/>
        </authorList>
    </citation>
    <scope>NUCLEOTIDE SEQUENCE [LARGE SCALE GENOMIC DNA]</scope>
    <source>
        <strain evidence="2">FD-334 SS-4</strain>
    </source>
</reference>
<dbReference type="PANTHER" id="PTHR46579">
    <property type="entry name" value="F5/8 TYPE C DOMAIN-CONTAINING PROTEIN-RELATED"/>
    <property type="match status" value="1"/>
</dbReference>
<dbReference type="InterPro" id="IPR004242">
    <property type="entry name" value="Transposase_21"/>
</dbReference>
<sequence>CLNLPLSIRYQPENMYVAGIVPGPKEPHDDELNHYIRPVIDDFLLSWERGVHYSRTACHPTGRDTRSAVALCVCDLPGARKLSQTAGIGSNHYCSVCHCWGIATVGRSDFDHPDWKPKEALDQREKAELYRTASTTAEQNARFKQHGIRWSQLWRLPYWDPARMLVIDSMHCLLEGDAHFHFRHVLG</sequence>
<name>A0A0D2PDR0_HYPSF</name>
<dbReference type="EMBL" id="KN817590">
    <property type="protein sequence ID" value="KJA18365.1"/>
    <property type="molecule type" value="Genomic_DNA"/>
</dbReference>
<dbReference type="STRING" id="945553.A0A0D2PDR0"/>
<evidence type="ECO:0000313" key="2">
    <source>
        <dbReference type="Proteomes" id="UP000054270"/>
    </source>
</evidence>
<organism evidence="1 2">
    <name type="scientific">Hypholoma sublateritium (strain FD-334 SS-4)</name>
    <dbReference type="NCBI Taxonomy" id="945553"/>
    <lineage>
        <taxon>Eukaryota</taxon>
        <taxon>Fungi</taxon>
        <taxon>Dikarya</taxon>
        <taxon>Basidiomycota</taxon>
        <taxon>Agaricomycotina</taxon>
        <taxon>Agaricomycetes</taxon>
        <taxon>Agaricomycetidae</taxon>
        <taxon>Agaricales</taxon>
        <taxon>Agaricineae</taxon>
        <taxon>Strophariaceae</taxon>
        <taxon>Hypholoma</taxon>
    </lineage>
</organism>
<evidence type="ECO:0000313" key="1">
    <source>
        <dbReference type="EMBL" id="KJA18365.1"/>
    </source>
</evidence>
<dbReference type="AlphaFoldDB" id="A0A0D2PDR0"/>
<accession>A0A0D2PDR0</accession>
<proteinExistence type="predicted"/>
<protein>
    <submittedName>
        <fullName evidence="1">Uncharacterized protein</fullName>
    </submittedName>
</protein>
<gene>
    <name evidence="1" type="ORF">HYPSUDRAFT_121010</name>
</gene>
<feature type="non-terminal residue" evidence="1">
    <location>
        <position position="1"/>
    </location>
</feature>
<keyword evidence="2" id="KW-1185">Reference proteome</keyword>
<dbReference type="OrthoDB" id="3234349at2759"/>